<dbReference type="GO" id="GO:0009279">
    <property type="term" value="C:cell outer membrane"/>
    <property type="evidence" value="ECO:0007669"/>
    <property type="project" value="TreeGrafter"/>
</dbReference>
<dbReference type="OrthoDB" id="8587at2"/>
<dbReference type="InterPro" id="IPR000015">
    <property type="entry name" value="Fimb_usher"/>
</dbReference>
<gene>
    <name evidence="2" type="ORF">BG454_00800</name>
</gene>
<dbReference type="GO" id="GO:0015473">
    <property type="term" value="F:fimbrial usher porin activity"/>
    <property type="evidence" value="ECO:0007669"/>
    <property type="project" value="InterPro"/>
</dbReference>
<reference evidence="2 3" key="1">
    <citation type="submission" date="2017-11" db="EMBL/GenBank/DDBJ databases">
        <title>Revised Sequence and Annotation of the Rhodobaca barguzinensis strain alga05 Genome.</title>
        <authorList>
            <person name="Kopejtka K."/>
            <person name="Tomasch J.M."/>
            <person name="Bunk B."/>
            <person name="Koblizek M."/>
        </authorList>
    </citation>
    <scope>NUCLEOTIDE SEQUENCE [LARGE SCALE GENOMIC DNA]</scope>
    <source>
        <strain evidence="3">alga05</strain>
    </source>
</reference>
<evidence type="ECO:0000259" key="1">
    <source>
        <dbReference type="Pfam" id="PF13953"/>
    </source>
</evidence>
<dbReference type="InterPro" id="IPR025949">
    <property type="entry name" value="PapC-like_C"/>
</dbReference>
<dbReference type="Proteomes" id="UP000228948">
    <property type="component" value="Chromosome"/>
</dbReference>
<dbReference type="GO" id="GO:0009297">
    <property type="term" value="P:pilus assembly"/>
    <property type="evidence" value="ECO:0007669"/>
    <property type="project" value="InterPro"/>
</dbReference>
<keyword evidence="3" id="KW-1185">Reference proteome</keyword>
<dbReference type="Pfam" id="PF00577">
    <property type="entry name" value="Usher"/>
    <property type="match status" value="1"/>
</dbReference>
<dbReference type="InterPro" id="IPR042186">
    <property type="entry name" value="FimD_plug_dom"/>
</dbReference>
<dbReference type="InterPro" id="IPR043142">
    <property type="entry name" value="PapC-like_C_sf"/>
</dbReference>
<dbReference type="Gene3D" id="2.60.40.2070">
    <property type="match status" value="1"/>
</dbReference>
<evidence type="ECO:0000313" key="3">
    <source>
        <dbReference type="Proteomes" id="UP000228948"/>
    </source>
</evidence>
<dbReference type="Gene3D" id="2.60.40.3110">
    <property type="match status" value="1"/>
</dbReference>
<dbReference type="STRING" id="441209.GCA_001870665_01079"/>
<dbReference type="PANTHER" id="PTHR30451">
    <property type="entry name" value="OUTER MEMBRANE USHER PROTEIN"/>
    <property type="match status" value="1"/>
</dbReference>
<dbReference type="PANTHER" id="PTHR30451:SF5">
    <property type="entry name" value="SLR0019 PROTEIN"/>
    <property type="match status" value="1"/>
</dbReference>
<sequence length="793" mass="86224">MPRSHRDSRTKRVLCFLGISLFVQTAATGLGADDLALEQGRILHLEVYLNGWPSGFITRFVDHRDGRLLADAEELRRTGVKPIVAGRRGRGDIRVDLIENLTFELDELAQAIHFTAAMENYAPREINASERIDNTLSDQTDTGFGLVLNYSLDTDLTRSSVFSYGIVGSFDTRVFTPLGTLNHSFTLTYRQGETYRYRRLNSYWRTPIPGRATQLQIGDLSTRGPTWARSVRMGGVVLERNFELRPDLVTIALPSYEGSAEVPSTVDVYAGSIRRFSTNVPFGPFQLTDLPFATGTTDAEIVLRDVSGRETRVNQPFFVSSDLMRPGVFDYSLALGVPRLGIGTATDRYYGGVHGAGTLRFGLTPGITLHAHTEFGKNLRMAGLGGTFRLGTIGTASASLAHSRSDFGAGVMGELSTSVALGSYRVSARAMRKSDEFSDIARNTSVASPQGFVPPAQITSLNQISASMPVLADRDDGGSIFYADTRRADGEQDRSFGATYSTRVFDKGTLNLSAMASYGATSNAVFGVSFHVPLGKHRNVGTRLNSRDGRMLASSFVSGTPEDRGRGWHWRAQAEKNTHSEFSVSARRQTQYGAIDIASRQSAKRQAVGVRARGAVVFAGGGVFLSERIDDAFVVVSAGAPGVDVLHENRWIGTTGSSGRMLVPGLRSYQRNALAIDPTSLPLDADVPYTREIVRPAQRSGVVLDFGINTNPATALVNLVSPQGEPIEVGLAATHVETGESYIVGYDGQVYLRDLEKHNELVVHFPDMSTCRAAFDFTREPGNINQISGVVCQ</sequence>
<dbReference type="AlphaFoldDB" id="A0A2K8K525"/>
<evidence type="ECO:0000313" key="2">
    <source>
        <dbReference type="EMBL" id="ATX64547.1"/>
    </source>
</evidence>
<dbReference type="Gene3D" id="2.60.40.2610">
    <property type="entry name" value="Outer membrane usher protein FimD, plug domain"/>
    <property type="match status" value="1"/>
</dbReference>
<name>A0A2K8K525_9RHOB</name>
<protein>
    <submittedName>
        <fullName evidence="2">Fimbrial biogenesis outer membrane usher protein</fullName>
    </submittedName>
</protein>
<accession>A0A2K8K525</accession>
<dbReference type="EMBL" id="CP024899">
    <property type="protein sequence ID" value="ATX64547.1"/>
    <property type="molecule type" value="Genomic_DNA"/>
</dbReference>
<feature type="domain" description="PapC-like C-terminal" evidence="1">
    <location>
        <begin position="716"/>
        <end position="778"/>
    </location>
</feature>
<proteinExistence type="predicted"/>
<dbReference type="Pfam" id="PF13953">
    <property type="entry name" value="PapC_C"/>
    <property type="match status" value="1"/>
</dbReference>
<organism evidence="2 3">
    <name type="scientific">Roseinatronobacter bogoriensis subsp. barguzinensis</name>
    <dbReference type="NCBI Taxonomy" id="441209"/>
    <lineage>
        <taxon>Bacteria</taxon>
        <taxon>Pseudomonadati</taxon>
        <taxon>Pseudomonadota</taxon>
        <taxon>Alphaproteobacteria</taxon>
        <taxon>Rhodobacterales</taxon>
        <taxon>Paracoccaceae</taxon>
        <taxon>Roseinatronobacter</taxon>
    </lineage>
</organism>
<dbReference type="KEGG" id="rbg:BG454_00800"/>